<gene>
    <name evidence="6" type="ORF">C8D72_2319</name>
</gene>
<sequence length="301" mass="34263">MFDFKEIEAFVWIVQLGSFRLAARHLHLTQPSVSDRIARLESLMGEPLLDRTQRPIKPTLRGRQFYQHALILMEARQEAMAMLELATPFQGALRLGVVESIAHSWLPRFLAELAQRFPEMTLELEVDTSPGLAAKLHNRDVDMAFLMGPVNTPEVLNRFLCHYKMGLIASPELAIDPDDFSLQKIPDLALITFARDSRPHRELGNLLHQQRLERCKLHCSSSVWTIVRMTLDGIGIGAIPPRLVHDELVQSRLIELPADLPELEFTASWPRHLDKSLADGIVELAIEIAREDQARYPQYSL</sequence>
<evidence type="ECO:0000256" key="4">
    <source>
        <dbReference type="ARBA" id="ARBA00023163"/>
    </source>
</evidence>
<dbReference type="AlphaFoldDB" id="A0A3D9DTI1"/>
<dbReference type="SUPFAM" id="SSF46785">
    <property type="entry name" value="Winged helix' DNA-binding domain"/>
    <property type="match status" value="1"/>
</dbReference>
<dbReference type="RefSeq" id="WP_115854583.1">
    <property type="nucleotide sequence ID" value="NZ_QRDJ01000008.1"/>
</dbReference>
<dbReference type="Pfam" id="PF00126">
    <property type="entry name" value="HTH_1"/>
    <property type="match status" value="1"/>
</dbReference>
<evidence type="ECO:0000256" key="2">
    <source>
        <dbReference type="ARBA" id="ARBA00023015"/>
    </source>
</evidence>
<dbReference type="InterPro" id="IPR036390">
    <property type="entry name" value="WH_DNA-bd_sf"/>
</dbReference>
<dbReference type="Gene3D" id="3.40.190.10">
    <property type="entry name" value="Periplasmic binding protein-like II"/>
    <property type="match status" value="2"/>
</dbReference>
<dbReference type="EMBL" id="QRDJ01000008">
    <property type="protein sequence ID" value="REC93955.1"/>
    <property type="molecule type" value="Genomic_DNA"/>
</dbReference>
<dbReference type="OrthoDB" id="9786526at2"/>
<dbReference type="Proteomes" id="UP000256334">
    <property type="component" value="Unassembled WGS sequence"/>
</dbReference>
<feature type="domain" description="HTH lysR-type" evidence="5">
    <location>
        <begin position="2"/>
        <end position="59"/>
    </location>
</feature>
<name>A0A3D9DTI1_9GAMM</name>
<dbReference type="PRINTS" id="PR00039">
    <property type="entry name" value="HTHLYSR"/>
</dbReference>
<dbReference type="PANTHER" id="PTHR30126:SF77">
    <property type="entry name" value="TRANSCRIPTIONAL REGULATORY PROTEIN"/>
    <property type="match status" value="1"/>
</dbReference>
<dbReference type="CDD" id="cd05466">
    <property type="entry name" value="PBP2_LTTR_substrate"/>
    <property type="match status" value="1"/>
</dbReference>
<dbReference type="Pfam" id="PF03466">
    <property type="entry name" value="LysR_substrate"/>
    <property type="match status" value="1"/>
</dbReference>
<evidence type="ECO:0000256" key="1">
    <source>
        <dbReference type="ARBA" id="ARBA00009437"/>
    </source>
</evidence>
<dbReference type="InterPro" id="IPR005119">
    <property type="entry name" value="LysR_subst-bd"/>
</dbReference>
<evidence type="ECO:0000313" key="6">
    <source>
        <dbReference type="EMBL" id="REC93955.1"/>
    </source>
</evidence>
<dbReference type="Gene3D" id="1.10.10.10">
    <property type="entry name" value="Winged helix-like DNA-binding domain superfamily/Winged helix DNA-binding domain"/>
    <property type="match status" value="1"/>
</dbReference>
<evidence type="ECO:0000259" key="5">
    <source>
        <dbReference type="PROSITE" id="PS50931"/>
    </source>
</evidence>
<dbReference type="GO" id="GO:0000976">
    <property type="term" value="F:transcription cis-regulatory region binding"/>
    <property type="evidence" value="ECO:0007669"/>
    <property type="project" value="TreeGrafter"/>
</dbReference>
<keyword evidence="7" id="KW-1185">Reference proteome</keyword>
<evidence type="ECO:0000313" key="7">
    <source>
        <dbReference type="Proteomes" id="UP000256334"/>
    </source>
</evidence>
<evidence type="ECO:0000256" key="3">
    <source>
        <dbReference type="ARBA" id="ARBA00023125"/>
    </source>
</evidence>
<reference evidence="6 7" key="1">
    <citation type="submission" date="2018-07" db="EMBL/GenBank/DDBJ databases">
        <title>Genomic Encyclopedia of Type Strains, Phase IV (KMG-IV): sequencing the most valuable type-strain genomes for metagenomic binning, comparative biology and taxonomic classification.</title>
        <authorList>
            <person name="Goeker M."/>
        </authorList>
    </citation>
    <scope>NUCLEOTIDE SEQUENCE [LARGE SCALE GENOMIC DNA]</scope>
    <source>
        <strain evidence="6 7">DSM 14324</strain>
    </source>
</reference>
<dbReference type="PANTHER" id="PTHR30126">
    <property type="entry name" value="HTH-TYPE TRANSCRIPTIONAL REGULATOR"/>
    <property type="match status" value="1"/>
</dbReference>
<dbReference type="GO" id="GO:0003700">
    <property type="term" value="F:DNA-binding transcription factor activity"/>
    <property type="evidence" value="ECO:0007669"/>
    <property type="project" value="InterPro"/>
</dbReference>
<keyword evidence="4" id="KW-0804">Transcription</keyword>
<dbReference type="InterPro" id="IPR036388">
    <property type="entry name" value="WH-like_DNA-bd_sf"/>
</dbReference>
<keyword evidence="3" id="KW-0238">DNA-binding</keyword>
<dbReference type="SUPFAM" id="SSF53850">
    <property type="entry name" value="Periplasmic binding protein-like II"/>
    <property type="match status" value="1"/>
</dbReference>
<dbReference type="PROSITE" id="PS50931">
    <property type="entry name" value="HTH_LYSR"/>
    <property type="match status" value="1"/>
</dbReference>
<proteinExistence type="inferred from homology"/>
<organism evidence="6 7">
    <name type="scientific">Kushneria indalinina DSM 14324</name>
    <dbReference type="NCBI Taxonomy" id="1122140"/>
    <lineage>
        <taxon>Bacteria</taxon>
        <taxon>Pseudomonadati</taxon>
        <taxon>Pseudomonadota</taxon>
        <taxon>Gammaproteobacteria</taxon>
        <taxon>Oceanospirillales</taxon>
        <taxon>Halomonadaceae</taxon>
        <taxon>Kushneria</taxon>
    </lineage>
</organism>
<keyword evidence="2" id="KW-0805">Transcription regulation</keyword>
<comment type="caution">
    <text evidence="6">The sequence shown here is derived from an EMBL/GenBank/DDBJ whole genome shotgun (WGS) entry which is preliminary data.</text>
</comment>
<dbReference type="InterPro" id="IPR000847">
    <property type="entry name" value="LysR_HTH_N"/>
</dbReference>
<dbReference type="FunFam" id="1.10.10.10:FF:000001">
    <property type="entry name" value="LysR family transcriptional regulator"/>
    <property type="match status" value="1"/>
</dbReference>
<comment type="similarity">
    <text evidence="1">Belongs to the LysR transcriptional regulatory family.</text>
</comment>
<protein>
    <submittedName>
        <fullName evidence="6">LysR family transcriptional regulator</fullName>
    </submittedName>
</protein>
<accession>A0A3D9DTI1</accession>